<evidence type="ECO:0000313" key="2">
    <source>
        <dbReference type="Proteomes" id="UP000269396"/>
    </source>
</evidence>
<dbReference type="Gene3D" id="1.25.40.10">
    <property type="entry name" value="Tetratricopeptide repeat domain"/>
    <property type="match status" value="1"/>
</dbReference>
<keyword evidence="2" id="KW-1185">Reference proteome</keyword>
<dbReference type="STRING" id="31246.A0A183Q8P8"/>
<gene>
    <name evidence="1" type="ORF">SMTD_LOCUS22984</name>
</gene>
<evidence type="ECO:0000313" key="1">
    <source>
        <dbReference type="EMBL" id="VDP89470.1"/>
    </source>
</evidence>
<accession>A0A183Q8P8</accession>
<dbReference type="EMBL" id="UZAL01057380">
    <property type="protein sequence ID" value="VDP89470.1"/>
    <property type="molecule type" value="Genomic_DNA"/>
</dbReference>
<protein>
    <submittedName>
        <fullName evidence="1">Uncharacterized protein</fullName>
    </submittedName>
</protein>
<sequence length="127" mass="14412">IGRLQDAKADLLKSIQIESKLSSAYWHIHFIFLLEGKIKEALYHLEQCMKCTNMIEPIRNFTTTTMAAAAMVTSNTTTTTAAAMTTTTTTTTIDNRNNDNNMKSFNTNLYQFYHDILNSKAFIYSLL</sequence>
<proteinExistence type="predicted"/>
<organism evidence="1 2">
    <name type="scientific">Schistosoma mattheei</name>
    <dbReference type="NCBI Taxonomy" id="31246"/>
    <lineage>
        <taxon>Eukaryota</taxon>
        <taxon>Metazoa</taxon>
        <taxon>Spiralia</taxon>
        <taxon>Lophotrochozoa</taxon>
        <taxon>Platyhelminthes</taxon>
        <taxon>Trematoda</taxon>
        <taxon>Digenea</taxon>
        <taxon>Strigeidida</taxon>
        <taxon>Schistosomatoidea</taxon>
        <taxon>Schistosomatidae</taxon>
        <taxon>Schistosoma</taxon>
    </lineage>
</organism>
<dbReference type="SUPFAM" id="SSF48452">
    <property type="entry name" value="TPR-like"/>
    <property type="match status" value="1"/>
</dbReference>
<dbReference type="InterPro" id="IPR011990">
    <property type="entry name" value="TPR-like_helical_dom_sf"/>
</dbReference>
<dbReference type="AlphaFoldDB" id="A0A183Q8P8"/>
<name>A0A183Q8P8_9TREM</name>
<feature type="non-terminal residue" evidence="1">
    <location>
        <position position="127"/>
    </location>
</feature>
<reference evidence="1 2" key="1">
    <citation type="submission" date="2018-11" db="EMBL/GenBank/DDBJ databases">
        <authorList>
            <consortium name="Pathogen Informatics"/>
        </authorList>
    </citation>
    <scope>NUCLEOTIDE SEQUENCE [LARGE SCALE GENOMIC DNA]</scope>
    <source>
        <strain>Denwood</strain>
        <strain evidence="2">Zambia</strain>
    </source>
</reference>
<feature type="non-terminal residue" evidence="1">
    <location>
        <position position="1"/>
    </location>
</feature>
<dbReference type="Proteomes" id="UP000269396">
    <property type="component" value="Unassembled WGS sequence"/>
</dbReference>